<protein>
    <submittedName>
        <fullName evidence="1">Uncharacterized protein</fullName>
    </submittedName>
</protein>
<dbReference type="EMBL" id="CP013195">
    <property type="protein sequence ID" value="ALO47978.1"/>
    <property type="molecule type" value="Genomic_DNA"/>
</dbReference>
<dbReference type="KEGG" id="peo:AS203_01780"/>
<accession>A0A0S2KI43</accession>
<gene>
    <name evidence="1" type="ORF">AS203_01780</name>
</gene>
<evidence type="ECO:0000313" key="2">
    <source>
        <dbReference type="Proteomes" id="UP000056252"/>
    </source>
</evidence>
<name>A0A0S2KI43_9BACT</name>
<organism evidence="1 2">
    <name type="scientific">Hoylesella enoeca</name>
    <dbReference type="NCBI Taxonomy" id="76123"/>
    <lineage>
        <taxon>Bacteria</taxon>
        <taxon>Pseudomonadati</taxon>
        <taxon>Bacteroidota</taxon>
        <taxon>Bacteroidia</taxon>
        <taxon>Bacteroidales</taxon>
        <taxon>Prevotellaceae</taxon>
        <taxon>Hoylesella</taxon>
    </lineage>
</organism>
<dbReference type="STRING" id="76123.AS203_01780"/>
<dbReference type="AlphaFoldDB" id="A0A0S2KI43"/>
<proteinExistence type="predicted"/>
<keyword evidence="2" id="KW-1185">Reference proteome</keyword>
<dbReference type="Proteomes" id="UP000056252">
    <property type="component" value="Chromosome"/>
</dbReference>
<evidence type="ECO:0000313" key="1">
    <source>
        <dbReference type="EMBL" id="ALO47978.1"/>
    </source>
</evidence>
<sequence length="60" mass="6545">MSLHVGETLHESEDGVVITVYNQVHLEVPEAFPVCLFGVLMDAGPIGDGKRLALWPVPIF</sequence>
<reference evidence="2" key="1">
    <citation type="submission" date="2015-11" db="EMBL/GenBank/DDBJ databases">
        <authorList>
            <person name="Holder M.E."/>
            <person name="Ajami N.J."/>
            <person name="Petrosino J.F."/>
        </authorList>
    </citation>
    <scope>NUCLEOTIDE SEQUENCE [LARGE SCALE GENOMIC DNA]</scope>
    <source>
        <strain evidence="2">F0113</strain>
    </source>
</reference>